<keyword evidence="4" id="KW-1185">Reference proteome</keyword>
<dbReference type="EMBL" id="FMTT01000017">
    <property type="protein sequence ID" value="SCW58699.1"/>
    <property type="molecule type" value="Genomic_DNA"/>
</dbReference>
<gene>
    <name evidence="3" type="ORF">SAMN04487970_1017113</name>
</gene>
<dbReference type="Pfam" id="PF01610">
    <property type="entry name" value="DDE_Tnp_ISL3"/>
    <property type="match status" value="1"/>
</dbReference>
<dbReference type="STRING" id="624147.SAMN04487970_1017113"/>
<dbReference type="InterPro" id="IPR029261">
    <property type="entry name" value="Transposase_Znf"/>
</dbReference>
<name>A0A1G4RRE5_9BACL</name>
<accession>A0A1G4RRE5</accession>
<sequence length="435" mass="50624">MEKHLLILYCCKSDQTTKRNKQMQTQYINEMLNLPELKINQILSINADELHIEAVPLDNKQCCPCCGSDQAVIRKGSNDMRIVRHLSVFEKKTYLHVPSTRLLCTRCKAGFVWMYEFVGPKQRYSRLFRSHTAEQAFGSTAAHSARMQQAPVSTVQRIHNEAVPVEYERVCEQVWEEAKETTDLVLGADDFAIKKGHAYNTGIHNLKGETMLDLLPGRKLEELRSYAQDHPDFLLLNPKAVVLDLARAYHTWISECFPNAIRIADRFHVHGYVIESVQEVRKTVQNTLSSRAKAYLKANHRLLNPPAESLGEESKKRLETLQNYSPLLRSVWEWKEAFTTWYDCSPDLAIARLGFERWCEQGDRIDHAAVRSALKTMRNWKEEIVNYHHCRWTNATVEGRHNRIKAFQRRHYFIRSRSRYKAGILIDCNRHRMLG</sequence>
<dbReference type="NCBIfam" id="NF033550">
    <property type="entry name" value="transpos_ISL3"/>
    <property type="match status" value="1"/>
</dbReference>
<reference evidence="4" key="1">
    <citation type="submission" date="2016-10" db="EMBL/GenBank/DDBJ databases">
        <authorList>
            <person name="Varghese N."/>
            <person name="Submissions S."/>
        </authorList>
    </citation>
    <scope>NUCLEOTIDE SEQUENCE [LARGE SCALE GENOMIC DNA]</scope>
    <source>
        <strain evidence="4">CGMCC 1.8946</strain>
    </source>
</reference>
<dbReference type="PANTHER" id="PTHR33498:SF1">
    <property type="entry name" value="TRANSPOSASE FOR INSERTION SEQUENCE ELEMENT IS1557"/>
    <property type="match status" value="1"/>
</dbReference>
<evidence type="ECO:0000259" key="1">
    <source>
        <dbReference type="Pfam" id="PF01610"/>
    </source>
</evidence>
<feature type="domain" description="Transposase IS204/IS1001/IS1096/IS1165 zinc-finger" evidence="2">
    <location>
        <begin position="61"/>
        <end position="107"/>
    </location>
</feature>
<evidence type="ECO:0000313" key="4">
    <source>
        <dbReference type="Proteomes" id="UP000198601"/>
    </source>
</evidence>
<dbReference type="PANTHER" id="PTHR33498">
    <property type="entry name" value="TRANSPOSASE FOR INSERTION SEQUENCE ELEMENT IS1557"/>
    <property type="match status" value="1"/>
</dbReference>
<dbReference type="Pfam" id="PF14690">
    <property type="entry name" value="Zn_ribbon_ISL3"/>
    <property type="match status" value="1"/>
</dbReference>
<evidence type="ECO:0000313" key="3">
    <source>
        <dbReference type="EMBL" id="SCW58699.1"/>
    </source>
</evidence>
<dbReference type="AlphaFoldDB" id="A0A1G4RRE5"/>
<protein>
    <submittedName>
        <fullName evidence="3">Transposase</fullName>
    </submittedName>
</protein>
<feature type="domain" description="Transposase IS204/IS1001/IS1096/IS1165 DDE" evidence="1">
    <location>
        <begin position="186"/>
        <end position="422"/>
    </location>
</feature>
<organism evidence="3 4">
    <name type="scientific">Paenibacillus tianmuensis</name>
    <dbReference type="NCBI Taxonomy" id="624147"/>
    <lineage>
        <taxon>Bacteria</taxon>
        <taxon>Bacillati</taxon>
        <taxon>Bacillota</taxon>
        <taxon>Bacilli</taxon>
        <taxon>Bacillales</taxon>
        <taxon>Paenibacillaceae</taxon>
        <taxon>Paenibacillus</taxon>
    </lineage>
</organism>
<dbReference type="InterPro" id="IPR047951">
    <property type="entry name" value="Transpos_ISL3"/>
</dbReference>
<proteinExistence type="predicted"/>
<dbReference type="InterPro" id="IPR002560">
    <property type="entry name" value="Transposase_DDE"/>
</dbReference>
<dbReference type="Proteomes" id="UP000198601">
    <property type="component" value="Unassembled WGS sequence"/>
</dbReference>
<evidence type="ECO:0000259" key="2">
    <source>
        <dbReference type="Pfam" id="PF14690"/>
    </source>
</evidence>